<evidence type="ECO:0000256" key="4">
    <source>
        <dbReference type="SAM" id="MobiDB-lite"/>
    </source>
</evidence>
<dbReference type="InterPro" id="IPR027417">
    <property type="entry name" value="P-loop_NTPase"/>
</dbReference>
<organism evidence="6 7">
    <name type="scientific">Hydra vulgaris</name>
    <name type="common">Hydra</name>
    <name type="synonym">Hydra attenuata</name>
    <dbReference type="NCBI Taxonomy" id="6087"/>
    <lineage>
        <taxon>Eukaryota</taxon>
        <taxon>Metazoa</taxon>
        <taxon>Cnidaria</taxon>
        <taxon>Hydrozoa</taxon>
        <taxon>Hydroidolina</taxon>
        <taxon>Anthoathecata</taxon>
        <taxon>Aplanulata</taxon>
        <taxon>Hydridae</taxon>
        <taxon>Hydra</taxon>
    </lineage>
</organism>
<protein>
    <submittedName>
        <fullName evidence="7">Uncharacterized protein LOC100197788</fullName>
    </submittedName>
</protein>
<dbReference type="Gene3D" id="3.40.50.300">
    <property type="entry name" value="P-loop containing nucleotide triphosphate hydrolases"/>
    <property type="match status" value="1"/>
</dbReference>
<evidence type="ECO:0000313" key="7">
    <source>
        <dbReference type="RefSeq" id="XP_065674911.1"/>
    </source>
</evidence>
<dbReference type="RefSeq" id="XP_065674911.1">
    <property type="nucleotide sequence ID" value="XM_065818839.1"/>
</dbReference>
<evidence type="ECO:0000256" key="3">
    <source>
        <dbReference type="ARBA" id="ARBA00022840"/>
    </source>
</evidence>
<keyword evidence="3" id="KW-0067">ATP-binding</keyword>
<keyword evidence="2" id="KW-0547">Nucleotide-binding</keyword>
<proteinExistence type="inferred from homology"/>
<dbReference type="InterPro" id="IPR015415">
    <property type="entry name" value="Spast_Vps4_C"/>
</dbReference>
<evidence type="ECO:0000313" key="6">
    <source>
        <dbReference type="Proteomes" id="UP001652625"/>
    </source>
</evidence>
<evidence type="ECO:0000256" key="1">
    <source>
        <dbReference type="ARBA" id="ARBA00006914"/>
    </source>
</evidence>
<evidence type="ECO:0000256" key="2">
    <source>
        <dbReference type="ARBA" id="ARBA00022741"/>
    </source>
</evidence>
<dbReference type="Pfam" id="PF09336">
    <property type="entry name" value="Vps4_C"/>
    <property type="match status" value="1"/>
</dbReference>
<keyword evidence="6" id="KW-1185">Reference proteome</keyword>
<feature type="domain" description="AAA+ ATPase" evidence="5">
    <location>
        <begin position="153"/>
        <end position="290"/>
    </location>
</feature>
<dbReference type="PANTHER" id="PTHR23074:SF72">
    <property type="entry name" value="VACUOLAR PROTEIN SORTING-ASSOCIATED PROTEIN 4B"/>
    <property type="match status" value="1"/>
</dbReference>
<dbReference type="InterPro" id="IPR003959">
    <property type="entry name" value="ATPase_AAA_core"/>
</dbReference>
<feature type="compositionally biased region" description="Polar residues" evidence="4">
    <location>
        <begin position="85"/>
        <end position="101"/>
    </location>
</feature>
<feature type="region of interest" description="Disordered" evidence="4">
    <location>
        <begin position="78"/>
        <end position="103"/>
    </location>
</feature>
<gene>
    <name evidence="7" type="primary">LOC100197788</name>
</gene>
<dbReference type="Pfam" id="PF00004">
    <property type="entry name" value="AAA"/>
    <property type="match status" value="1"/>
</dbReference>
<dbReference type="PANTHER" id="PTHR23074">
    <property type="entry name" value="AAA DOMAIN-CONTAINING"/>
    <property type="match status" value="1"/>
</dbReference>
<dbReference type="InterPro" id="IPR003593">
    <property type="entry name" value="AAA+_ATPase"/>
</dbReference>
<dbReference type="InterPro" id="IPR050304">
    <property type="entry name" value="MT-severing_AAA_ATPase"/>
</dbReference>
<evidence type="ECO:0000259" key="5">
    <source>
        <dbReference type="SMART" id="SM00382"/>
    </source>
</evidence>
<dbReference type="SMART" id="SM00382">
    <property type="entry name" value="AAA"/>
    <property type="match status" value="1"/>
</dbReference>
<comment type="similarity">
    <text evidence="1">Belongs to the AAA ATPase family.</text>
</comment>
<dbReference type="Gene3D" id="1.10.8.60">
    <property type="match status" value="1"/>
</dbReference>
<dbReference type="Proteomes" id="UP001652625">
    <property type="component" value="Chromosome 15"/>
</dbReference>
<reference evidence="7" key="1">
    <citation type="submission" date="2025-08" db="UniProtKB">
        <authorList>
            <consortium name="RefSeq"/>
        </authorList>
    </citation>
    <scope>IDENTIFICATION</scope>
</reference>
<name>A0ABM4DK53_HYDVU</name>
<dbReference type="GeneID" id="100197788"/>
<sequence>MENHFDLYSEAATFLESIALTVFEQRNNCSKINCIDKLQLGWLKLQQIIEKDDELNINSFMKASLIEAQNMLRYLSEKSNDSTKPKNSVNENPLSESNSTDAQRDSVIESTIFKQGTITFDDIAGLDEAKTLLKEAVVLPLQYPHLFTGKRKPWRSILLYGPPGTGKSRMAQAVSCEIECTFYSVTSSDLLSSWFGESEKLIKELFTHARTRSTRSVIFIDEIDSLCRKRDSKEAETTRRVKTELLKQIEGANRVSEADIFFLCATNCPWELDTAFLRRFEKRIFIALPDIESRRQLFKIHLGDSCVNLKAEEWQRLLDLTEGYSGSDLATCIADALLEPIRDLQETVLWKWSDDKTFLRPAEENELGAVNLHLKNLPKEKVQPRSVTYQDIRKSLKLNQRTISCEELQRYEVFTKSFGQMG</sequence>
<dbReference type="SUPFAM" id="SSF52540">
    <property type="entry name" value="P-loop containing nucleoside triphosphate hydrolases"/>
    <property type="match status" value="1"/>
</dbReference>
<accession>A0ABM4DK53</accession>